<feature type="region of interest" description="Disordered" evidence="1">
    <location>
        <begin position="171"/>
        <end position="197"/>
    </location>
</feature>
<dbReference type="KEGG" id="spol:FH971_12655"/>
<dbReference type="GO" id="GO:0032259">
    <property type="term" value="P:methylation"/>
    <property type="evidence" value="ECO:0007669"/>
    <property type="project" value="UniProtKB-KW"/>
</dbReference>
<evidence type="ECO:0000256" key="1">
    <source>
        <dbReference type="SAM" id="MobiDB-lite"/>
    </source>
</evidence>
<reference evidence="2 3" key="1">
    <citation type="submission" date="2019-06" db="EMBL/GenBank/DDBJ databases">
        <title>The genome of Shewanella sp. SM1901.</title>
        <authorList>
            <person name="Cha Q."/>
        </authorList>
    </citation>
    <scope>NUCLEOTIDE SEQUENCE [LARGE SCALE GENOMIC DNA]</scope>
    <source>
        <strain evidence="2 3">SM1901</strain>
    </source>
</reference>
<sequence>MKLGQRLTHINNMFPKGYSHIWDCCCDHGLLGAALLDKQAANMIHFVDIVPALMQQLTTKLERFYPQQTSRQWQVHCSDVSAIPLEQHPQTPLVIIAGVGGDLMIELVNSLCQQHSARNIDFILCPVHHQYELRQQLIKLDCDLIDEKLIEENRRFYEILYVRYGGQKPHKNTNELNNNDTNNNMDERNTRPTMSNDNRINPVGDKIWHSNDPHQQDLVIRYLHKTLEHYSKINKFNPNAASQALEYYRQISIEMRS</sequence>
<keyword evidence="2" id="KW-0489">Methyltransferase</keyword>
<dbReference type="Gene3D" id="3.40.50.150">
    <property type="entry name" value="Vaccinia Virus protein VP39"/>
    <property type="match status" value="1"/>
</dbReference>
<accession>A0A4Y5YGJ7</accession>
<feature type="compositionally biased region" description="Low complexity" evidence="1">
    <location>
        <begin position="174"/>
        <end position="184"/>
    </location>
</feature>
<dbReference type="PIRSF" id="PIRSF028234">
    <property type="entry name" value="UCP028234"/>
    <property type="match status" value="1"/>
</dbReference>
<dbReference type="Proteomes" id="UP000319809">
    <property type="component" value="Chromosome"/>
</dbReference>
<gene>
    <name evidence="2" type="ORF">FH971_12655</name>
</gene>
<dbReference type="InterPro" id="IPR016876">
    <property type="entry name" value="UCP028234"/>
</dbReference>
<keyword evidence="3" id="KW-1185">Reference proteome</keyword>
<dbReference type="GO" id="GO:0008168">
    <property type="term" value="F:methyltransferase activity"/>
    <property type="evidence" value="ECO:0007669"/>
    <property type="project" value="UniProtKB-KW"/>
</dbReference>
<dbReference type="SUPFAM" id="SSF53335">
    <property type="entry name" value="S-adenosyl-L-methionine-dependent methyltransferases"/>
    <property type="match status" value="1"/>
</dbReference>
<organism evidence="2 3">
    <name type="scientific">Shewanella polaris</name>
    <dbReference type="NCBI Taxonomy" id="2588449"/>
    <lineage>
        <taxon>Bacteria</taxon>
        <taxon>Pseudomonadati</taxon>
        <taxon>Pseudomonadota</taxon>
        <taxon>Gammaproteobacteria</taxon>
        <taxon>Alteromonadales</taxon>
        <taxon>Shewanellaceae</taxon>
        <taxon>Shewanella</taxon>
    </lineage>
</organism>
<evidence type="ECO:0000313" key="3">
    <source>
        <dbReference type="Proteomes" id="UP000319809"/>
    </source>
</evidence>
<dbReference type="PANTHER" id="PTHR38451:SF1">
    <property type="entry name" value="TRNA (ADENINE(22)-N(1))-METHYLTRANSFERASE"/>
    <property type="match status" value="1"/>
</dbReference>
<proteinExistence type="predicted"/>
<protein>
    <submittedName>
        <fullName evidence="2">SAM-dependent methyltransferase</fullName>
    </submittedName>
</protein>
<dbReference type="FunFam" id="3.40.50.150:FF:000442">
    <property type="entry name" value="tRNA (Adenine22-N1)-methyltransferase TrmK"/>
    <property type="match status" value="1"/>
</dbReference>
<dbReference type="Pfam" id="PF12847">
    <property type="entry name" value="Methyltransf_18"/>
    <property type="match status" value="1"/>
</dbReference>
<dbReference type="EMBL" id="CP041036">
    <property type="protein sequence ID" value="QDE31738.1"/>
    <property type="molecule type" value="Genomic_DNA"/>
</dbReference>
<name>A0A4Y5YGJ7_9GAMM</name>
<dbReference type="AlphaFoldDB" id="A0A4Y5YGJ7"/>
<dbReference type="InterPro" id="IPR029063">
    <property type="entry name" value="SAM-dependent_MTases_sf"/>
</dbReference>
<dbReference type="PANTHER" id="PTHR38451">
    <property type="entry name" value="TRNA (ADENINE(22)-N(1))-METHYLTRANSFERASE"/>
    <property type="match status" value="1"/>
</dbReference>
<evidence type="ECO:0000313" key="2">
    <source>
        <dbReference type="EMBL" id="QDE31738.1"/>
    </source>
</evidence>
<dbReference type="RefSeq" id="WP_140234531.1">
    <property type="nucleotide sequence ID" value="NZ_CP041036.1"/>
</dbReference>
<keyword evidence="2" id="KW-0808">Transferase</keyword>